<reference evidence="1 2" key="1">
    <citation type="submission" date="2018-11" db="EMBL/GenBank/DDBJ databases">
        <authorList>
            <consortium name="Veterinary Laboratory Investigation and Response Network"/>
        </authorList>
    </citation>
    <scope>NUCLEOTIDE SEQUENCE [LARGE SCALE GENOMIC DNA]</scope>
    <source>
        <strain evidence="1 2">SPSE-18-VL-LA-PA-Ryan-0021</strain>
    </source>
</reference>
<protein>
    <submittedName>
        <fullName evidence="1">Uncharacterized protein</fullName>
    </submittedName>
</protein>
<accession>A0A8H9BYB4</accession>
<proteinExistence type="predicted"/>
<dbReference type="Proteomes" id="UP000600220">
    <property type="component" value="Unassembled WGS sequence"/>
</dbReference>
<gene>
    <name evidence="1" type="ORF">EGV54_04790</name>
</gene>
<comment type="caution">
    <text evidence="1">The sequence shown here is derived from an EMBL/GenBank/DDBJ whole genome shotgun (WGS) entry which is preliminary data.</text>
</comment>
<name>A0A8H9BYB4_STAPS</name>
<keyword evidence="2" id="KW-1185">Reference proteome</keyword>
<evidence type="ECO:0000313" key="2">
    <source>
        <dbReference type="Proteomes" id="UP000600220"/>
    </source>
</evidence>
<dbReference type="EMBL" id="AAXKXX010000004">
    <property type="protein sequence ID" value="EGQ4384408.1"/>
    <property type="molecule type" value="Genomic_DNA"/>
</dbReference>
<dbReference type="AlphaFoldDB" id="A0A8H9BYB4"/>
<sequence length="113" mass="13519">MINEFKDVMATLNSLIGLTVTKNDTERMLSVELKNVINREESLELEFQYYLCEQQNDSVRFLRIIKTLLSHQYINSYLEEMNKGYPIRKDFLKDDLVDLLKRIMNKRLRNIKA</sequence>
<organism evidence="1 2">
    <name type="scientific">Staphylococcus pseudintermedius</name>
    <dbReference type="NCBI Taxonomy" id="283734"/>
    <lineage>
        <taxon>Bacteria</taxon>
        <taxon>Bacillati</taxon>
        <taxon>Bacillota</taxon>
        <taxon>Bacilli</taxon>
        <taxon>Bacillales</taxon>
        <taxon>Staphylococcaceae</taxon>
        <taxon>Staphylococcus</taxon>
        <taxon>Staphylococcus intermedius group</taxon>
    </lineage>
</organism>
<evidence type="ECO:0000313" key="1">
    <source>
        <dbReference type="EMBL" id="EGQ4384408.1"/>
    </source>
</evidence>